<keyword evidence="7" id="KW-0449">Lipoprotein</keyword>
<name>A0A7D9CVC6_DEKBR</name>
<organism evidence="12 13">
    <name type="scientific">Dekkera bruxellensis</name>
    <name type="common">Brettanomyces custersii</name>
    <dbReference type="NCBI Taxonomy" id="5007"/>
    <lineage>
        <taxon>Eukaryota</taxon>
        <taxon>Fungi</taxon>
        <taxon>Dikarya</taxon>
        <taxon>Ascomycota</taxon>
        <taxon>Saccharomycotina</taxon>
        <taxon>Pichiomycetes</taxon>
        <taxon>Pichiales</taxon>
        <taxon>Pichiaceae</taxon>
        <taxon>Brettanomyces</taxon>
    </lineage>
</organism>
<feature type="transmembrane region" description="Helical" evidence="10">
    <location>
        <begin position="12"/>
        <end position="31"/>
    </location>
</feature>
<evidence type="ECO:0000256" key="4">
    <source>
        <dbReference type="ARBA" id="ARBA00022989"/>
    </source>
</evidence>
<accession>A0A7D9CVC6</accession>
<keyword evidence="13" id="KW-1185">Reference proteome</keyword>
<dbReference type="EMBL" id="CABFWN010000001">
    <property type="protein sequence ID" value="VUG16514.1"/>
    <property type="molecule type" value="Genomic_DNA"/>
</dbReference>
<proteinExistence type="inferred from homology"/>
<keyword evidence="5 10" id="KW-0472">Membrane</keyword>
<keyword evidence="8 10" id="KW-0012">Acyltransferase</keyword>
<feature type="transmembrane region" description="Helical" evidence="10">
    <location>
        <begin position="40"/>
        <end position="59"/>
    </location>
</feature>
<keyword evidence="3 10" id="KW-0812">Transmembrane</keyword>
<feature type="transmembrane region" description="Helical" evidence="10">
    <location>
        <begin position="132"/>
        <end position="149"/>
    </location>
</feature>
<evidence type="ECO:0000256" key="10">
    <source>
        <dbReference type="RuleBase" id="RU079119"/>
    </source>
</evidence>
<protein>
    <recommendedName>
        <fullName evidence="10">Palmitoyltransferase</fullName>
        <ecNumber evidence="10">2.3.1.225</ecNumber>
    </recommendedName>
</protein>
<feature type="transmembrane region" description="Helical" evidence="10">
    <location>
        <begin position="170"/>
        <end position="192"/>
    </location>
</feature>
<keyword evidence="2 10" id="KW-0808">Transferase</keyword>
<sequence>MAISFKWPWIGVAIPVCIIAGEHILTTFLMIKDSKQGDRIFTIFQGCLLMVWLSYYLAIKTSPGNPPVNYKVKSLGDPQGFWYKYCPKCRADKPERTHHCKTCGRCILKMDHHCPWTMNCIGYRNMPHFVRFLFWVLISGATGLWYHWGRLHHYWKIRNLPSYLISRTDLVLTIVCTLLLLFIEFTLLLLFMRTIDGLSKNVSTIEDWEQDRMHHVFYREAFWLKVRANFTKLHHGESFPELTSWKINYRELPKKSSVPLNFTFEDLVFPYDLGSSYENMKQSLGPFYQWLWPWGGPDRDGLSFPKTWWKEEDQLKLPFPIDGGDYQPLEGKETLVSIEDEPDTTLGNFPNELGETLDNFGVDMGTENYITRKNK</sequence>
<comment type="similarity">
    <text evidence="10">Belongs to the DHHC palmitoyltransferase family.</text>
</comment>
<comment type="catalytic activity">
    <reaction evidence="9 10">
        <text>L-cysteinyl-[protein] + hexadecanoyl-CoA = S-hexadecanoyl-L-cysteinyl-[protein] + CoA</text>
        <dbReference type="Rhea" id="RHEA:36683"/>
        <dbReference type="Rhea" id="RHEA-COMP:10131"/>
        <dbReference type="Rhea" id="RHEA-COMP:11032"/>
        <dbReference type="ChEBI" id="CHEBI:29950"/>
        <dbReference type="ChEBI" id="CHEBI:57287"/>
        <dbReference type="ChEBI" id="CHEBI:57379"/>
        <dbReference type="ChEBI" id="CHEBI:74151"/>
        <dbReference type="EC" id="2.3.1.225"/>
    </reaction>
</comment>
<evidence type="ECO:0000256" key="6">
    <source>
        <dbReference type="ARBA" id="ARBA00023139"/>
    </source>
</evidence>
<feature type="domain" description="Palmitoyltransferase DHHC" evidence="11">
    <location>
        <begin position="84"/>
        <end position="210"/>
    </location>
</feature>
<dbReference type="PROSITE" id="PS50216">
    <property type="entry name" value="DHHC"/>
    <property type="match status" value="1"/>
</dbReference>
<evidence type="ECO:0000256" key="8">
    <source>
        <dbReference type="ARBA" id="ARBA00023315"/>
    </source>
</evidence>
<dbReference type="EC" id="2.3.1.225" evidence="10"/>
<evidence type="ECO:0000313" key="12">
    <source>
        <dbReference type="EMBL" id="VUG16514.1"/>
    </source>
</evidence>
<evidence type="ECO:0000313" key="13">
    <source>
        <dbReference type="Proteomes" id="UP000478008"/>
    </source>
</evidence>
<evidence type="ECO:0000256" key="2">
    <source>
        <dbReference type="ARBA" id="ARBA00022679"/>
    </source>
</evidence>
<evidence type="ECO:0000256" key="7">
    <source>
        <dbReference type="ARBA" id="ARBA00023288"/>
    </source>
</evidence>
<reference evidence="12 13" key="1">
    <citation type="submission" date="2019-07" db="EMBL/GenBank/DDBJ databases">
        <authorList>
            <person name="Friedrich A."/>
            <person name="Schacherer J."/>
        </authorList>
    </citation>
    <scope>NUCLEOTIDE SEQUENCE [LARGE SCALE GENOMIC DNA]</scope>
</reference>
<dbReference type="InterPro" id="IPR001594">
    <property type="entry name" value="Palmitoyltrfase_DHHC"/>
</dbReference>
<keyword evidence="4 10" id="KW-1133">Transmembrane helix</keyword>
<evidence type="ECO:0000256" key="3">
    <source>
        <dbReference type="ARBA" id="ARBA00022692"/>
    </source>
</evidence>
<evidence type="ECO:0000256" key="1">
    <source>
        <dbReference type="ARBA" id="ARBA00004141"/>
    </source>
</evidence>
<dbReference type="GO" id="GO:0016020">
    <property type="term" value="C:membrane"/>
    <property type="evidence" value="ECO:0007669"/>
    <property type="project" value="UniProtKB-SubCell"/>
</dbReference>
<dbReference type="Proteomes" id="UP000478008">
    <property type="component" value="Unassembled WGS sequence"/>
</dbReference>
<evidence type="ECO:0000259" key="11">
    <source>
        <dbReference type="Pfam" id="PF01529"/>
    </source>
</evidence>
<dbReference type="GO" id="GO:0019706">
    <property type="term" value="F:protein-cysteine S-palmitoyltransferase activity"/>
    <property type="evidence" value="ECO:0007669"/>
    <property type="project" value="UniProtKB-EC"/>
</dbReference>
<comment type="domain">
    <text evidence="10">The DHHC domain is required for palmitoyltransferase activity.</text>
</comment>
<evidence type="ECO:0000256" key="9">
    <source>
        <dbReference type="ARBA" id="ARBA00048048"/>
    </source>
</evidence>
<dbReference type="Pfam" id="PF01529">
    <property type="entry name" value="DHHC"/>
    <property type="match status" value="1"/>
</dbReference>
<evidence type="ECO:0000256" key="5">
    <source>
        <dbReference type="ARBA" id="ARBA00023136"/>
    </source>
</evidence>
<comment type="subcellular location">
    <subcellularLocation>
        <location evidence="1">Membrane</location>
        <topology evidence="1">Multi-pass membrane protein</topology>
    </subcellularLocation>
</comment>
<dbReference type="PANTHER" id="PTHR12246">
    <property type="entry name" value="PALMITOYLTRANSFERASE ZDHHC16"/>
    <property type="match status" value="1"/>
</dbReference>
<dbReference type="InterPro" id="IPR039859">
    <property type="entry name" value="PFA4/ZDH16/20/ERF2-like"/>
</dbReference>
<dbReference type="AlphaFoldDB" id="A0A7D9CVC6"/>
<gene>
    <name evidence="12" type="primary">PFA4</name>
    <name evidence="12" type="ORF">DEBR0S1_18690G</name>
</gene>
<keyword evidence="6" id="KW-0564">Palmitate</keyword>